<dbReference type="AlphaFoldDB" id="A0A2I1IKD7"/>
<reference evidence="1 2" key="1">
    <citation type="submission" date="2017-12" db="EMBL/GenBank/DDBJ databases">
        <title>Phylogenetic diversity of female urinary microbiome.</title>
        <authorList>
            <person name="Thomas-White K."/>
            <person name="Wolfe A.J."/>
        </authorList>
    </citation>
    <scope>NUCLEOTIDE SEQUENCE [LARGE SCALE GENOMIC DNA]</scope>
    <source>
        <strain evidence="1 2">UMB0402</strain>
    </source>
</reference>
<name>A0A2I1IKD7_9ACTO</name>
<dbReference type="RefSeq" id="WP_024331540.1">
    <property type="nucleotide sequence ID" value="NZ_JASOXK010000004.1"/>
</dbReference>
<dbReference type="EMBL" id="PKKO01000006">
    <property type="protein sequence ID" value="PKY71586.1"/>
    <property type="molecule type" value="Genomic_DNA"/>
</dbReference>
<accession>A0A2I1IKD7</accession>
<comment type="caution">
    <text evidence="1">The sequence shown here is derived from an EMBL/GenBank/DDBJ whole genome shotgun (WGS) entry which is preliminary data.</text>
</comment>
<dbReference type="GeneID" id="35867229"/>
<dbReference type="InterPro" id="IPR021408">
    <property type="entry name" value="DUF3046"/>
</dbReference>
<dbReference type="Pfam" id="PF11248">
    <property type="entry name" value="DUF3046"/>
    <property type="match status" value="1"/>
</dbReference>
<protein>
    <submittedName>
        <fullName evidence="1">DUF3046 domain-containing protein</fullName>
    </submittedName>
</protein>
<proteinExistence type="predicted"/>
<dbReference type="Proteomes" id="UP000235122">
    <property type="component" value="Unassembled WGS sequence"/>
</dbReference>
<dbReference type="STRING" id="33007.HMPREF3198_01874"/>
<gene>
    <name evidence="1" type="ORF">CYJ19_10230</name>
</gene>
<keyword evidence="2" id="KW-1185">Reference proteome</keyword>
<sequence>MKHSQFWKNLEEVFGSAYGRSLASDLVLEPWYKCAQEAIGSGVEPQQVWEALIDATARPAELKWLHMSDRKKK</sequence>
<evidence type="ECO:0000313" key="2">
    <source>
        <dbReference type="Proteomes" id="UP000235122"/>
    </source>
</evidence>
<evidence type="ECO:0000313" key="1">
    <source>
        <dbReference type="EMBL" id="PKY71586.1"/>
    </source>
</evidence>
<organism evidence="1 2">
    <name type="scientific">Winkia neuii</name>
    <dbReference type="NCBI Taxonomy" id="33007"/>
    <lineage>
        <taxon>Bacteria</taxon>
        <taxon>Bacillati</taxon>
        <taxon>Actinomycetota</taxon>
        <taxon>Actinomycetes</taxon>
        <taxon>Actinomycetales</taxon>
        <taxon>Actinomycetaceae</taxon>
        <taxon>Winkia</taxon>
    </lineage>
</organism>